<dbReference type="Proteomes" id="UP000265816">
    <property type="component" value="Unassembled WGS sequence"/>
</dbReference>
<evidence type="ECO:0000313" key="2">
    <source>
        <dbReference type="Proteomes" id="UP000265816"/>
    </source>
</evidence>
<dbReference type="EMBL" id="QWVT01000016">
    <property type="protein sequence ID" value="RID85193.1"/>
    <property type="molecule type" value="Genomic_DNA"/>
</dbReference>
<sequence>MSEKLYFNLIKNVKKSVRKARKTGFFLAKKGEKREKRKEFILTAQNNEINPWKWLIDGISEGYFYVGNRDVVEIQGVLLADFGFVSDGEVEKGGAVLRIGFNRLA</sequence>
<comment type="caution">
    <text evidence="1">The sequence shown here is derived from an EMBL/GenBank/DDBJ whole genome shotgun (WGS) entry which is preliminary data.</text>
</comment>
<name>A0A398BC27_9BACI</name>
<evidence type="ECO:0000313" key="1">
    <source>
        <dbReference type="EMBL" id="RID85193.1"/>
    </source>
</evidence>
<accession>A0A398BC27</accession>
<reference evidence="1 2" key="1">
    <citation type="submission" date="2018-08" db="EMBL/GenBank/DDBJ databases">
        <title>Bacillus jemisoniae sp. nov., Bacillus chryseoplanitiae sp. nov., Bacillus resnikiae sp. nov., and Bacillus frankliniae sp. nov., isolated from Viking spacecraft and associated surfaces.</title>
        <authorList>
            <person name="Seuylemezian A."/>
            <person name="Vaishampayan P."/>
        </authorList>
    </citation>
    <scope>NUCLEOTIDE SEQUENCE [LARGE SCALE GENOMIC DNA]</scope>
    <source>
        <strain evidence="1 2">JJ-247</strain>
    </source>
</reference>
<protein>
    <submittedName>
        <fullName evidence="1">Uncharacterized protein</fullName>
    </submittedName>
</protein>
<dbReference type="AlphaFoldDB" id="A0A398BC27"/>
<dbReference type="RefSeq" id="WP_119112817.1">
    <property type="nucleotide sequence ID" value="NZ_CBCSEO010000016.1"/>
</dbReference>
<gene>
    <name evidence="1" type="ORF">D1970_10505</name>
</gene>
<keyword evidence="2" id="KW-1185">Reference proteome</keyword>
<organism evidence="1 2">
    <name type="scientific">Mesobacillus zeae</name>
    <dbReference type="NCBI Taxonomy" id="1917180"/>
    <lineage>
        <taxon>Bacteria</taxon>
        <taxon>Bacillati</taxon>
        <taxon>Bacillota</taxon>
        <taxon>Bacilli</taxon>
        <taxon>Bacillales</taxon>
        <taxon>Bacillaceae</taxon>
        <taxon>Mesobacillus</taxon>
    </lineage>
</organism>
<proteinExistence type="predicted"/>